<dbReference type="PANTHER" id="PTHR36078:SF2">
    <property type="entry name" value="OS09G0473966 PROTEIN"/>
    <property type="match status" value="1"/>
</dbReference>
<dbReference type="PANTHER" id="PTHR36078">
    <property type="entry name" value="BNACNNG21220D PROTEIN"/>
    <property type="match status" value="1"/>
</dbReference>
<dbReference type="EMBL" id="RDQH01000340">
    <property type="protein sequence ID" value="RXH77393.1"/>
    <property type="molecule type" value="Genomic_DNA"/>
</dbReference>
<evidence type="ECO:0000313" key="2">
    <source>
        <dbReference type="EMBL" id="RXH77393.1"/>
    </source>
</evidence>
<gene>
    <name evidence="2" type="ORF">DVH24_023667</name>
</gene>
<dbReference type="AlphaFoldDB" id="A0A498I8H4"/>
<name>A0A498I8H4_MALDO</name>
<protein>
    <submittedName>
        <fullName evidence="2">Uncharacterized protein</fullName>
    </submittedName>
</protein>
<comment type="caution">
    <text evidence="2">The sequence shown here is derived from an EMBL/GenBank/DDBJ whole genome shotgun (WGS) entry which is preliminary data.</text>
</comment>
<reference evidence="2 3" key="1">
    <citation type="submission" date="2018-10" db="EMBL/GenBank/DDBJ databases">
        <title>A high-quality apple genome assembly.</title>
        <authorList>
            <person name="Hu J."/>
        </authorList>
    </citation>
    <scope>NUCLEOTIDE SEQUENCE [LARGE SCALE GENOMIC DNA]</scope>
    <source>
        <strain evidence="3">cv. HFTH1</strain>
        <tissue evidence="2">Young leaf</tissue>
    </source>
</reference>
<organism evidence="2 3">
    <name type="scientific">Malus domestica</name>
    <name type="common">Apple</name>
    <name type="synonym">Pyrus malus</name>
    <dbReference type="NCBI Taxonomy" id="3750"/>
    <lineage>
        <taxon>Eukaryota</taxon>
        <taxon>Viridiplantae</taxon>
        <taxon>Streptophyta</taxon>
        <taxon>Embryophyta</taxon>
        <taxon>Tracheophyta</taxon>
        <taxon>Spermatophyta</taxon>
        <taxon>Magnoliopsida</taxon>
        <taxon>eudicotyledons</taxon>
        <taxon>Gunneridae</taxon>
        <taxon>Pentapetalae</taxon>
        <taxon>rosids</taxon>
        <taxon>fabids</taxon>
        <taxon>Rosales</taxon>
        <taxon>Rosaceae</taxon>
        <taxon>Amygdaloideae</taxon>
        <taxon>Maleae</taxon>
        <taxon>Malus</taxon>
    </lineage>
</organism>
<proteinExistence type="predicted"/>
<sequence>MASLPSPASPASPSSSASSSDNSATRPISHSPPNPQAEAGANNGVLDAEETKPGIVSAYYDDLHSANHIEKFKKYEVDYSRWLTAKYFTKTNLYGGNIFDESVTIRDQVIKSSRWPCTLSYADPVQGFEEQSNFFSTFTTTAETSLNISNGKHQVKKSERQQGKKRNGKTLRINTTEPLYWMKQSGILHGREAGNHGVLESSALS</sequence>
<accession>A0A498I8H4</accession>
<keyword evidence="3" id="KW-1185">Reference proteome</keyword>
<feature type="compositionally biased region" description="Low complexity" evidence="1">
    <location>
        <begin position="1"/>
        <end position="20"/>
    </location>
</feature>
<feature type="region of interest" description="Disordered" evidence="1">
    <location>
        <begin position="1"/>
        <end position="41"/>
    </location>
</feature>
<dbReference type="Proteomes" id="UP000290289">
    <property type="component" value="Chromosome 14"/>
</dbReference>
<evidence type="ECO:0000313" key="3">
    <source>
        <dbReference type="Proteomes" id="UP000290289"/>
    </source>
</evidence>
<evidence type="ECO:0000256" key="1">
    <source>
        <dbReference type="SAM" id="MobiDB-lite"/>
    </source>
</evidence>